<accession>A0ABN2F421</accession>
<organism evidence="3 4">
    <name type="scientific">Kribbella alba</name>
    <dbReference type="NCBI Taxonomy" id="190197"/>
    <lineage>
        <taxon>Bacteria</taxon>
        <taxon>Bacillati</taxon>
        <taxon>Actinomycetota</taxon>
        <taxon>Actinomycetes</taxon>
        <taxon>Propionibacteriales</taxon>
        <taxon>Kribbellaceae</taxon>
        <taxon>Kribbella</taxon>
    </lineage>
</organism>
<dbReference type="InterPro" id="IPR023393">
    <property type="entry name" value="START-like_dom_sf"/>
</dbReference>
<comment type="similarity">
    <text evidence="1">Belongs to the AHA1 family.</text>
</comment>
<gene>
    <name evidence="3" type="ORF">GCM10009744_16030</name>
</gene>
<proteinExistence type="inferred from homology"/>
<dbReference type="Pfam" id="PF08327">
    <property type="entry name" value="AHSA1"/>
    <property type="match status" value="1"/>
</dbReference>
<sequence length="147" mass="16639">MVDILHRVGVKSSSLDDVYGALTTVEGLSAWWTDATRGDTEVDGVLQFRFRQGGFDMVVRELEPAKHVLWEVVDGPAEWVGTTVSFDLKQEDDYTIILFKHEGWREPVEFMHHCSTKWATFLLSLKSLVETGKGAPAPDDLEIDNWN</sequence>
<name>A0ABN2F421_9ACTN</name>
<dbReference type="CDD" id="cd07814">
    <property type="entry name" value="SRPBCC_CalC_Aha1-like"/>
    <property type="match status" value="1"/>
</dbReference>
<evidence type="ECO:0000313" key="3">
    <source>
        <dbReference type="EMBL" id="GAA1628888.1"/>
    </source>
</evidence>
<evidence type="ECO:0000256" key="1">
    <source>
        <dbReference type="ARBA" id="ARBA00006817"/>
    </source>
</evidence>
<dbReference type="SUPFAM" id="SSF55961">
    <property type="entry name" value="Bet v1-like"/>
    <property type="match status" value="1"/>
</dbReference>
<reference evidence="3 4" key="1">
    <citation type="journal article" date="2019" name="Int. J. Syst. Evol. Microbiol.">
        <title>The Global Catalogue of Microorganisms (GCM) 10K type strain sequencing project: providing services to taxonomists for standard genome sequencing and annotation.</title>
        <authorList>
            <consortium name="The Broad Institute Genomics Platform"/>
            <consortium name="The Broad Institute Genome Sequencing Center for Infectious Disease"/>
            <person name="Wu L."/>
            <person name="Ma J."/>
        </authorList>
    </citation>
    <scope>NUCLEOTIDE SEQUENCE [LARGE SCALE GENOMIC DNA]</scope>
    <source>
        <strain evidence="3 4">JCM 14306</strain>
    </source>
</reference>
<keyword evidence="4" id="KW-1185">Reference proteome</keyword>
<dbReference type="InterPro" id="IPR013538">
    <property type="entry name" value="ASHA1/2-like_C"/>
</dbReference>
<dbReference type="Proteomes" id="UP001501319">
    <property type="component" value="Unassembled WGS sequence"/>
</dbReference>
<dbReference type="EMBL" id="BAAANE010000004">
    <property type="protein sequence ID" value="GAA1628888.1"/>
    <property type="molecule type" value="Genomic_DNA"/>
</dbReference>
<dbReference type="Gene3D" id="3.30.530.20">
    <property type="match status" value="1"/>
</dbReference>
<dbReference type="RefSeq" id="WP_344110291.1">
    <property type="nucleotide sequence ID" value="NZ_BAAANE010000004.1"/>
</dbReference>
<protein>
    <submittedName>
        <fullName evidence="3">SRPBCC domain-containing protein</fullName>
    </submittedName>
</protein>
<evidence type="ECO:0000259" key="2">
    <source>
        <dbReference type="Pfam" id="PF08327"/>
    </source>
</evidence>
<evidence type="ECO:0000313" key="4">
    <source>
        <dbReference type="Proteomes" id="UP001501319"/>
    </source>
</evidence>
<comment type="caution">
    <text evidence="3">The sequence shown here is derived from an EMBL/GenBank/DDBJ whole genome shotgun (WGS) entry which is preliminary data.</text>
</comment>
<feature type="domain" description="Activator of Hsp90 ATPase homologue 1/2-like C-terminal" evidence="2">
    <location>
        <begin position="14"/>
        <end position="130"/>
    </location>
</feature>